<accession>E6LRH0</accession>
<dbReference type="HOGENOM" id="CLU_2508617_0_0_9"/>
<name>E6LRH0_9FIRM</name>
<dbReference type="Proteomes" id="UP000003434">
    <property type="component" value="Unassembled WGS sequence"/>
</dbReference>
<dbReference type="Gene3D" id="2.180.10.10">
    <property type="entry name" value="RHS repeat-associated core"/>
    <property type="match status" value="1"/>
</dbReference>
<reference evidence="1 2" key="1">
    <citation type="submission" date="2010-12" db="EMBL/GenBank/DDBJ databases">
        <authorList>
            <person name="Muzny D."/>
            <person name="Qin X."/>
            <person name="Deng J."/>
            <person name="Jiang H."/>
            <person name="Liu Y."/>
            <person name="Qu J."/>
            <person name="Song X.-Z."/>
            <person name="Zhang L."/>
            <person name="Thornton R."/>
            <person name="Coyle M."/>
            <person name="Francisco L."/>
            <person name="Jackson L."/>
            <person name="Javaid M."/>
            <person name="Korchina V."/>
            <person name="Kovar C."/>
            <person name="Mata R."/>
            <person name="Mathew T."/>
            <person name="Ngo R."/>
            <person name="Nguyen L."/>
            <person name="Nguyen N."/>
            <person name="Okwuonu G."/>
            <person name="Ongeri F."/>
            <person name="Pham C."/>
            <person name="Simmons D."/>
            <person name="Wilczek-Boney K."/>
            <person name="Hale W."/>
            <person name="Jakkamsetti A."/>
            <person name="Pham P."/>
            <person name="Ruth R."/>
            <person name="San Lucas F."/>
            <person name="Warren J."/>
            <person name="Zhang J."/>
            <person name="Zhao Z."/>
            <person name="Zhou C."/>
            <person name="Zhu D."/>
            <person name="Lee S."/>
            <person name="Bess C."/>
            <person name="Blankenburg K."/>
            <person name="Forbes L."/>
            <person name="Fu Q."/>
            <person name="Gubbala S."/>
            <person name="Hirani K."/>
            <person name="Jayaseelan J.C."/>
            <person name="Lara F."/>
            <person name="Munidasa M."/>
            <person name="Palculict T."/>
            <person name="Patil S."/>
            <person name="Pu L.-L."/>
            <person name="Saada N."/>
            <person name="Tang L."/>
            <person name="Weissenberger G."/>
            <person name="Zhu Y."/>
            <person name="Hemphill L."/>
            <person name="Shang Y."/>
            <person name="Youmans B."/>
            <person name="Ayvaz T."/>
            <person name="Ross M."/>
            <person name="Santibanez J."/>
            <person name="Aqrawi P."/>
            <person name="Gross S."/>
            <person name="Joshi V."/>
            <person name="Fowler G."/>
            <person name="Nazareth L."/>
            <person name="Reid J."/>
            <person name="Worley K."/>
            <person name="Petrosino J."/>
            <person name="Highlander S."/>
            <person name="Gibbs R."/>
        </authorList>
    </citation>
    <scope>NUCLEOTIDE SEQUENCE [LARGE SCALE GENOMIC DNA]</scope>
    <source>
        <strain evidence="1 2">DSM 3986</strain>
    </source>
</reference>
<dbReference type="AlphaFoldDB" id="E6LRH0"/>
<proteinExistence type="predicted"/>
<gene>
    <name evidence="1" type="ORF">HMPREF0381_2555</name>
</gene>
<comment type="caution">
    <text evidence="1">The sequence shown here is derived from an EMBL/GenBank/DDBJ whole genome shotgun (WGS) entry which is preliminary data.</text>
</comment>
<sequence>MGFHYIFVLSYKLLGRVTEKKDREGYNTAYSYTEAGDIKSIIYNDRKSVEYTYNSLRQLSQVKDALSTINMSDEELRGKFEIMLP</sequence>
<dbReference type="NCBIfam" id="TIGR01643">
    <property type="entry name" value="YD_repeat_2x"/>
    <property type="match status" value="1"/>
</dbReference>
<organism evidence="1 2">
    <name type="scientific">Lachnoanaerobaculum saburreum DSM 3986</name>
    <dbReference type="NCBI Taxonomy" id="887325"/>
    <lineage>
        <taxon>Bacteria</taxon>
        <taxon>Bacillati</taxon>
        <taxon>Bacillota</taxon>
        <taxon>Clostridia</taxon>
        <taxon>Lachnospirales</taxon>
        <taxon>Lachnospiraceae</taxon>
        <taxon>Lachnoanaerobaculum</taxon>
    </lineage>
</organism>
<dbReference type="EMBL" id="AEPW01000101">
    <property type="protein sequence ID" value="EFU75525.1"/>
    <property type="molecule type" value="Genomic_DNA"/>
</dbReference>
<dbReference type="InterPro" id="IPR006530">
    <property type="entry name" value="YD"/>
</dbReference>
<evidence type="ECO:0000313" key="2">
    <source>
        <dbReference type="Proteomes" id="UP000003434"/>
    </source>
</evidence>
<dbReference type="eggNOG" id="ENOG502ZVHY">
    <property type="taxonomic scope" value="Bacteria"/>
</dbReference>
<evidence type="ECO:0000313" key="1">
    <source>
        <dbReference type="EMBL" id="EFU75525.1"/>
    </source>
</evidence>
<protein>
    <submittedName>
        <fullName evidence="1">Uncharacterized protein</fullName>
    </submittedName>
</protein>